<evidence type="ECO:0000313" key="4">
    <source>
        <dbReference type="Proteomes" id="UP001189429"/>
    </source>
</evidence>
<feature type="coiled-coil region" evidence="1">
    <location>
        <begin position="27"/>
        <end position="54"/>
    </location>
</feature>
<evidence type="ECO:0000313" key="3">
    <source>
        <dbReference type="EMBL" id="CAK0846276.1"/>
    </source>
</evidence>
<keyword evidence="4" id="KW-1185">Reference proteome</keyword>
<reference evidence="3" key="1">
    <citation type="submission" date="2023-10" db="EMBL/GenBank/DDBJ databases">
        <authorList>
            <person name="Chen Y."/>
            <person name="Shah S."/>
            <person name="Dougan E. K."/>
            <person name="Thang M."/>
            <person name="Chan C."/>
        </authorList>
    </citation>
    <scope>NUCLEOTIDE SEQUENCE [LARGE SCALE GENOMIC DNA]</scope>
</reference>
<accession>A0ABN9TKM2</accession>
<gene>
    <name evidence="3" type="ORF">PCOR1329_LOCUS39829</name>
</gene>
<sequence length="157" mass="17582">MSELRRTAGCPEESVAADQYQVWSAQLAAQQAEVERWRARSLELEQALADAQASAAVVARERDEWRARAQRHEMNKEFRSVVDGTGGGRPQTADEQEWQRRLRASEAPSWFALEEAPQCPQQPPLLRPTCRGSAPDFGRALRLQLGLVEGQRQATGD</sequence>
<evidence type="ECO:0008006" key="5">
    <source>
        <dbReference type="Google" id="ProtNLM"/>
    </source>
</evidence>
<comment type="caution">
    <text evidence="3">The sequence shown here is derived from an EMBL/GenBank/DDBJ whole genome shotgun (WGS) entry which is preliminary data.</text>
</comment>
<name>A0ABN9TKM2_9DINO</name>
<dbReference type="Proteomes" id="UP001189429">
    <property type="component" value="Unassembled WGS sequence"/>
</dbReference>
<organism evidence="3 4">
    <name type="scientific">Prorocentrum cordatum</name>
    <dbReference type="NCBI Taxonomy" id="2364126"/>
    <lineage>
        <taxon>Eukaryota</taxon>
        <taxon>Sar</taxon>
        <taxon>Alveolata</taxon>
        <taxon>Dinophyceae</taxon>
        <taxon>Prorocentrales</taxon>
        <taxon>Prorocentraceae</taxon>
        <taxon>Prorocentrum</taxon>
    </lineage>
</organism>
<evidence type="ECO:0000256" key="2">
    <source>
        <dbReference type="SAM" id="MobiDB-lite"/>
    </source>
</evidence>
<dbReference type="EMBL" id="CAUYUJ010014812">
    <property type="protein sequence ID" value="CAK0846276.1"/>
    <property type="molecule type" value="Genomic_DNA"/>
</dbReference>
<evidence type="ECO:0000256" key="1">
    <source>
        <dbReference type="SAM" id="Coils"/>
    </source>
</evidence>
<proteinExistence type="predicted"/>
<keyword evidence="1" id="KW-0175">Coiled coil</keyword>
<protein>
    <recommendedName>
        <fullName evidence="5">Clathrin light chain</fullName>
    </recommendedName>
</protein>
<feature type="region of interest" description="Disordered" evidence="2">
    <location>
        <begin position="114"/>
        <end position="133"/>
    </location>
</feature>
<feature type="region of interest" description="Disordered" evidence="2">
    <location>
        <begin position="76"/>
        <end position="96"/>
    </location>
</feature>